<dbReference type="EMBL" id="NVQR01000006">
    <property type="protein sequence ID" value="PCH63896.1"/>
    <property type="molecule type" value="Genomic_DNA"/>
</dbReference>
<dbReference type="SUPFAM" id="SSF52833">
    <property type="entry name" value="Thioredoxin-like"/>
    <property type="match status" value="1"/>
</dbReference>
<organism evidence="2 3">
    <name type="scientific">SAR86 cluster bacterium</name>
    <dbReference type="NCBI Taxonomy" id="2030880"/>
    <lineage>
        <taxon>Bacteria</taxon>
        <taxon>Pseudomonadati</taxon>
        <taxon>Pseudomonadota</taxon>
        <taxon>Gammaproteobacteria</taxon>
        <taxon>SAR86 cluster</taxon>
    </lineage>
</organism>
<proteinExistence type="predicted"/>
<dbReference type="Pfam" id="PF00578">
    <property type="entry name" value="AhpC-TSA"/>
    <property type="match status" value="1"/>
</dbReference>
<evidence type="ECO:0000259" key="1">
    <source>
        <dbReference type="Pfam" id="PF00578"/>
    </source>
</evidence>
<gene>
    <name evidence="2" type="ORF">COC19_00525</name>
</gene>
<dbReference type="Proteomes" id="UP000218172">
    <property type="component" value="Unassembled WGS sequence"/>
</dbReference>
<comment type="caution">
    <text evidence="2">The sequence shown here is derived from an EMBL/GenBank/DDBJ whole genome shotgun (WGS) entry which is preliminary data.</text>
</comment>
<sequence>MKLIEASDQIEAMGVNIATITYDSVELLNEVAQDEGIEFALLHDEAVSLVNAFGIRNLDYEPDHRVYGIPYPGIFIVDTQGVIQFKLAEEGYRTRPDFADILEAVSKM</sequence>
<dbReference type="Gene3D" id="3.40.30.10">
    <property type="entry name" value="Glutaredoxin"/>
    <property type="match status" value="1"/>
</dbReference>
<accession>A0A2A4MWE3</accession>
<name>A0A2A4MWE3_9GAMM</name>
<dbReference type="GO" id="GO:0016491">
    <property type="term" value="F:oxidoreductase activity"/>
    <property type="evidence" value="ECO:0007669"/>
    <property type="project" value="InterPro"/>
</dbReference>
<dbReference type="AlphaFoldDB" id="A0A2A4MWE3"/>
<protein>
    <recommendedName>
        <fullName evidence="1">Alkyl hydroperoxide reductase subunit C/ Thiol specific antioxidant domain-containing protein</fullName>
    </recommendedName>
</protein>
<evidence type="ECO:0000313" key="2">
    <source>
        <dbReference type="EMBL" id="PCH63896.1"/>
    </source>
</evidence>
<feature type="domain" description="Alkyl hydroperoxide reductase subunit C/ Thiol specific antioxidant" evidence="1">
    <location>
        <begin position="3"/>
        <end position="85"/>
    </location>
</feature>
<evidence type="ECO:0000313" key="3">
    <source>
        <dbReference type="Proteomes" id="UP000218172"/>
    </source>
</evidence>
<dbReference type="InterPro" id="IPR000866">
    <property type="entry name" value="AhpC/TSA"/>
</dbReference>
<reference evidence="3" key="1">
    <citation type="submission" date="2017-08" db="EMBL/GenBank/DDBJ databases">
        <title>A dynamic microbial community with high functional redundancy inhabits the cold, oxic subseafloor aquifer.</title>
        <authorList>
            <person name="Tully B.J."/>
            <person name="Wheat C.G."/>
            <person name="Glazer B.T."/>
            <person name="Huber J.A."/>
        </authorList>
    </citation>
    <scope>NUCLEOTIDE SEQUENCE [LARGE SCALE GENOMIC DNA]</scope>
</reference>
<dbReference type="GO" id="GO:0016209">
    <property type="term" value="F:antioxidant activity"/>
    <property type="evidence" value="ECO:0007669"/>
    <property type="project" value="InterPro"/>
</dbReference>
<dbReference type="InterPro" id="IPR036249">
    <property type="entry name" value="Thioredoxin-like_sf"/>
</dbReference>